<dbReference type="PANTHER" id="PTHR43142">
    <property type="entry name" value="CARBOXYLIC ESTER HYDROLASE"/>
    <property type="match status" value="1"/>
</dbReference>
<reference evidence="6 7" key="1">
    <citation type="submission" date="2020-04" db="EMBL/GenBank/DDBJ databases">
        <authorList>
            <person name="Wallbank WR R."/>
            <person name="Pardo Diaz C."/>
            <person name="Kozak K."/>
            <person name="Martin S."/>
            <person name="Jiggins C."/>
            <person name="Moest M."/>
            <person name="Warren A I."/>
            <person name="Byers J.R.P. K."/>
            <person name="Montejo-Kovacevich G."/>
            <person name="Yen C E."/>
        </authorList>
    </citation>
    <scope>NUCLEOTIDE SEQUENCE [LARGE SCALE GENOMIC DNA]</scope>
</reference>
<evidence type="ECO:0000259" key="5">
    <source>
        <dbReference type="Pfam" id="PF00135"/>
    </source>
</evidence>
<accession>A0A8S1BJU1</accession>
<dbReference type="PANTHER" id="PTHR43142:SF1">
    <property type="entry name" value="CARBOXYLIC ESTER HYDROLASE"/>
    <property type="match status" value="1"/>
</dbReference>
<organism evidence="6 7">
    <name type="scientific">Arctia plantaginis</name>
    <name type="common">Wood tiger moth</name>
    <name type="synonym">Phalaena plantaginis</name>
    <dbReference type="NCBI Taxonomy" id="874455"/>
    <lineage>
        <taxon>Eukaryota</taxon>
        <taxon>Metazoa</taxon>
        <taxon>Ecdysozoa</taxon>
        <taxon>Arthropoda</taxon>
        <taxon>Hexapoda</taxon>
        <taxon>Insecta</taxon>
        <taxon>Pterygota</taxon>
        <taxon>Neoptera</taxon>
        <taxon>Endopterygota</taxon>
        <taxon>Lepidoptera</taxon>
        <taxon>Glossata</taxon>
        <taxon>Ditrysia</taxon>
        <taxon>Noctuoidea</taxon>
        <taxon>Erebidae</taxon>
        <taxon>Arctiinae</taxon>
        <taxon>Arctia</taxon>
    </lineage>
</organism>
<protein>
    <recommendedName>
        <fullName evidence="5">Carboxylesterase type B domain-containing protein</fullName>
    </recommendedName>
</protein>
<evidence type="ECO:0000256" key="3">
    <source>
        <dbReference type="ARBA" id="ARBA00022801"/>
    </source>
</evidence>
<comment type="caution">
    <text evidence="6">The sequence shown here is derived from an EMBL/GenBank/DDBJ whole genome shotgun (WGS) entry which is preliminary data.</text>
</comment>
<dbReference type="Gene3D" id="3.40.50.1820">
    <property type="entry name" value="alpha/beta hydrolase"/>
    <property type="match status" value="2"/>
</dbReference>
<feature type="domain" description="Carboxylesterase type B" evidence="5">
    <location>
        <begin position="3"/>
        <end position="115"/>
    </location>
</feature>
<dbReference type="AlphaFoldDB" id="A0A8S1BJU1"/>
<evidence type="ECO:0000313" key="6">
    <source>
        <dbReference type="EMBL" id="CAB3259688.1"/>
    </source>
</evidence>
<dbReference type="PROSITE" id="PS00941">
    <property type="entry name" value="CARBOXYLESTERASE_B_2"/>
    <property type="match status" value="1"/>
</dbReference>
<evidence type="ECO:0000256" key="1">
    <source>
        <dbReference type="ARBA" id="ARBA00005964"/>
    </source>
</evidence>
<evidence type="ECO:0000256" key="4">
    <source>
        <dbReference type="ARBA" id="ARBA00023180"/>
    </source>
</evidence>
<name>A0A8S1BJU1_ARCPL</name>
<proteinExistence type="inferred from homology"/>
<gene>
    <name evidence="6" type="ORF">APLA_LOCUS16667</name>
</gene>
<comment type="similarity">
    <text evidence="1">Belongs to the type-B carboxylesterase/lipase family.</text>
</comment>
<dbReference type="InterPro" id="IPR029058">
    <property type="entry name" value="AB_hydrolase_fold"/>
</dbReference>
<dbReference type="EMBL" id="CADEBD010000745">
    <property type="protein sequence ID" value="CAB3259688.1"/>
    <property type="molecule type" value="Genomic_DNA"/>
</dbReference>
<keyword evidence="4" id="KW-0325">Glycoprotein</keyword>
<evidence type="ECO:0000313" key="7">
    <source>
        <dbReference type="Proteomes" id="UP000494256"/>
    </source>
</evidence>
<sequence length="442" mass="49878">MSEPIVETRQGKLKGQVSRNYKGFLYYTFKSIPYAKPPVGELRFSVTQPPEPWEGIRDATKTCNICPQICNKTLTVVGNEDCLYLNVYTPKLPLTGSTLLPVMVLFHGGGFIAGDELAKGLFHKAIAQSGSPLQHWALNTKIKNLAWKIPSLLGKTITDDEQLLTYFKSLPTNELISASSKVLAADQFRGGINFGFVPTIEKPDDWVPFLSKSPYQMYARGEFNKVPYIAGFCTREGTLMTTFGAVTFNKFIKSKKFVDYLPFDLEEIEMPDVEKTMQTNYLEGEKSHHDADSYAIDFFSDVDFLAGAYVSTNLIAKYNTPVYFYEFSYDGNLNAVKAKFNIKREGACHGDERGYLLKCNNAQITDTDALVLDTMTTLWTNFAKYGNPTPTDDQQITTKWEPVTDRGIACLVIDKTLKMKYNVYPQRMKLYEELYEKKCGAA</sequence>
<dbReference type="InterPro" id="IPR002018">
    <property type="entry name" value="CarbesteraseB"/>
</dbReference>
<dbReference type="InterPro" id="IPR019819">
    <property type="entry name" value="Carboxylesterase_B_CS"/>
</dbReference>
<evidence type="ECO:0000256" key="2">
    <source>
        <dbReference type="ARBA" id="ARBA00022487"/>
    </source>
</evidence>
<dbReference type="GO" id="GO:0052689">
    <property type="term" value="F:carboxylic ester hydrolase activity"/>
    <property type="evidence" value="ECO:0007669"/>
    <property type="project" value="UniProtKB-KW"/>
</dbReference>
<dbReference type="Proteomes" id="UP000494256">
    <property type="component" value="Unassembled WGS sequence"/>
</dbReference>
<feature type="domain" description="Carboxylesterase type B" evidence="5">
    <location>
        <begin position="117"/>
        <end position="428"/>
    </location>
</feature>
<keyword evidence="2" id="KW-0719">Serine esterase</keyword>
<keyword evidence="3" id="KW-0378">Hydrolase</keyword>
<dbReference type="SUPFAM" id="SSF53474">
    <property type="entry name" value="alpha/beta-Hydrolases"/>
    <property type="match status" value="1"/>
</dbReference>
<dbReference type="Pfam" id="PF00135">
    <property type="entry name" value="COesterase"/>
    <property type="match status" value="2"/>
</dbReference>